<dbReference type="InterPro" id="IPR029045">
    <property type="entry name" value="ClpP/crotonase-like_dom_sf"/>
</dbReference>
<dbReference type="Gene3D" id="3.90.226.10">
    <property type="entry name" value="2-enoyl-CoA Hydratase, Chain A, domain 1"/>
    <property type="match status" value="1"/>
</dbReference>
<comment type="similarity">
    <text evidence="1 2">Belongs to the enoyl-CoA hydratase/isomerase family.</text>
</comment>
<proteinExistence type="inferred from homology"/>
<evidence type="ECO:0000256" key="2">
    <source>
        <dbReference type="RuleBase" id="RU003707"/>
    </source>
</evidence>
<accession>I0L8A5</accession>
<sequence length="279" mass="29143">MPGAARRRDPPLSVVHQRRAPGRPVTAEATGVRLTCDGPVATVTLCRPDVLNAQTPAMWRAMSDFSRDLPGDVRVVVVRGEGRAFSAGLDLAVAGASGPGSFAELATLPEQESADQIAAFQAGFTWLHRPDVISVAAVQGHAIGAGFQLALACDLRVLAADAKLSMAEVTLGLVPDLAGTKRLVELVGYSRALEICATGRRLDAAEADRIGLATLVVPPADLDDAVRDLTAGLLAGARDAVVEIKALLAGAAGRSHADQQRAEREAQTRRLRDLAGRGE</sequence>
<dbReference type="GO" id="GO:0004300">
    <property type="term" value="F:enoyl-CoA hydratase activity"/>
    <property type="evidence" value="ECO:0007669"/>
    <property type="project" value="UniProtKB-EC"/>
</dbReference>
<dbReference type="SUPFAM" id="SSF52096">
    <property type="entry name" value="ClpP/crotonase"/>
    <property type="match status" value="1"/>
</dbReference>
<dbReference type="AlphaFoldDB" id="I0L8A5"/>
<dbReference type="EMBL" id="CAIE01000037">
    <property type="protein sequence ID" value="CCH20052.1"/>
    <property type="molecule type" value="Genomic_DNA"/>
</dbReference>
<dbReference type="InterPro" id="IPR018376">
    <property type="entry name" value="Enoyl-CoA_hyd/isom_CS"/>
</dbReference>
<keyword evidence="4" id="KW-0456">Lyase</keyword>
<dbReference type="Pfam" id="PF00378">
    <property type="entry name" value="ECH_1"/>
    <property type="match status" value="1"/>
</dbReference>
<name>I0L8A5_9ACTN</name>
<organism evidence="4 5">
    <name type="scientific">Micromonospora lupini str. Lupac 08</name>
    <dbReference type="NCBI Taxonomy" id="1150864"/>
    <lineage>
        <taxon>Bacteria</taxon>
        <taxon>Bacillati</taxon>
        <taxon>Actinomycetota</taxon>
        <taxon>Actinomycetes</taxon>
        <taxon>Micromonosporales</taxon>
        <taxon>Micromonosporaceae</taxon>
        <taxon>Micromonospora</taxon>
    </lineage>
</organism>
<dbReference type="PANTHER" id="PTHR43149:SF1">
    <property type="entry name" value="DELTA(3,5)-DELTA(2,4)-DIENOYL-COA ISOMERASE, MITOCHONDRIAL"/>
    <property type="match status" value="1"/>
</dbReference>
<evidence type="ECO:0000256" key="1">
    <source>
        <dbReference type="ARBA" id="ARBA00005254"/>
    </source>
</evidence>
<reference evidence="5" key="1">
    <citation type="journal article" date="2012" name="J. Bacteriol.">
        <title>Genome Sequence of Micromonospora lupini Lupac 08, Isolated from Root Nodules of Lupinus angustifolius.</title>
        <authorList>
            <person name="Alonso-Vega P."/>
            <person name="Normand P."/>
            <person name="Bacigalupe R."/>
            <person name="Pujic P."/>
            <person name="Lajus A."/>
            <person name="Vallenet D."/>
            <person name="Carro L."/>
            <person name="Coll P."/>
            <person name="Trujillo M.E."/>
        </authorList>
    </citation>
    <scope>NUCLEOTIDE SEQUENCE [LARGE SCALE GENOMIC DNA]</scope>
    <source>
        <strain evidence="5">Lupac 08</strain>
    </source>
</reference>
<dbReference type="eggNOG" id="COG1024">
    <property type="taxonomic scope" value="Bacteria"/>
</dbReference>
<dbReference type="Proteomes" id="UP000003448">
    <property type="component" value="Unassembled WGS sequence"/>
</dbReference>
<dbReference type="CDD" id="cd06558">
    <property type="entry name" value="crotonase-like"/>
    <property type="match status" value="1"/>
</dbReference>
<dbReference type="PROSITE" id="PS00166">
    <property type="entry name" value="ENOYL_COA_HYDRATASE"/>
    <property type="match status" value="1"/>
</dbReference>
<gene>
    <name evidence="4" type="ORF">MILUP08_44932</name>
</gene>
<dbReference type="PANTHER" id="PTHR43149">
    <property type="entry name" value="ENOYL-COA HYDRATASE"/>
    <property type="match status" value="1"/>
</dbReference>
<evidence type="ECO:0000313" key="5">
    <source>
        <dbReference type="Proteomes" id="UP000003448"/>
    </source>
</evidence>
<evidence type="ECO:0000256" key="3">
    <source>
        <dbReference type="SAM" id="MobiDB-lite"/>
    </source>
</evidence>
<dbReference type="STRING" id="1150864.MILUP08_44932"/>
<keyword evidence="5" id="KW-1185">Reference proteome</keyword>
<feature type="region of interest" description="Disordered" evidence="3">
    <location>
        <begin position="257"/>
        <end position="279"/>
    </location>
</feature>
<dbReference type="GO" id="GO:0016853">
    <property type="term" value="F:isomerase activity"/>
    <property type="evidence" value="ECO:0007669"/>
    <property type="project" value="UniProtKB-KW"/>
</dbReference>
<dbReference type="InterPro" id="IPR001753">
    <property type="entry name" value="Enoyl-CoA_hydra/iso"/>
</dbReference>
<comment type="caution">
    <text evidence="4">The sequence shown here is derived from an EMBL/GenBank/DDBJ whole genome shotgun (WGS) entry which is preliminary data.</text>
</comment>
<dbReference type="InterPro" id="IPR045002">
    <property type="entry name" value="Ech1-like"/>
</dbReference>
<protein>
    <submittedName>
        <fullName evidence="4">Enoyl-CoA hydratase/isomerase</fullName>
        <ecNumber evidence="4">4.2.1.17</ecNumber>
    </submittedName>
</protein>
<evidence type="ECO:0000313" key="4">
    <source>
        <dbReference type="EMBL" id="CCH20052.1"/>
    </source>
</evidence>
<keyword evidence="4" id="KW-0413">Isomerase</keyword>
<dbReference type="EC" id="4.2.1.17" evidence="4"/>